<evidence type="ECO:0000313" key="13">
    <source>
        <dbReference type="Proteomes" id="UP000660729"/>
    </source>
</evidence>
<evidence type="ECO:0000256" key="3">
    <source>
        <dbReference type="ARBA" id="ARBA00009077"/>
    </source>
</evidence>
<dbReference type="GO" id="GO:0004123">
    <property type="term" value="F:cystathionine gamma-lyase activity"/>
    <property type="evidence" value="ECO:0007669"/>
    <property type="project" value="TreeGrafter"/>
</dbReference>
<feature type="compositionally biased region" description="Polar residues" evidence="10">
    <location>
        <begin position="493"/>
        <end position="502"/>
    </location>
</feature>
<organism evidence="12 13">
    <name type="scientific">Pseudocercospora fuligena</name>
    <dbReference type="NCBI Taxonomy" id="685502"/>
    <lineage>
        <taxon>Eukaryota</taxon>
        <taxon>Fungi</taxon>
        <taxon>Dikarya</taxon>
        <taxon>Ascomycota</taxon>
        <taxon>Pezizomycotina</taxon>
        <taxon>Dothideomycetes</taxon>
        <taxon>Dothideomycetidae</taxon>
        <taxon>Mycosphaerellales</taxon>
        <taxon>Mycosphaerellaceae</taxon>
        <taxon>Pseudocercospora</taxon>
    </lineage>
</organism>
<proteinExistence type="inferred from homology"/>
<dbReference type="FunFam" id="3.90.1150.10:FF:000008">
    <property type="entry name" value="Cystathionine gamma-synthase"/>
    <property type="match status" value="1"/>
</dbReference>
<dbReference type="SUPFAM" id="SSF57667">
    <property type="entry name" value="beta-beta-alpha zinc fingers"/>
    <property type="match status" value="1"/>
</dbReference>
<dbReference type="InterPro" id="IPR036236">
    <property type="entry name" value="Znf_C2H2_sf"/>
</dbReference>
<evidence type="ECO:0000256" key="10">
    <source>
        <dbReference type="SAM" id="MobiDB-lite"/>
    </source>
</evidence>
<keyword evidence="12" id="KW-0456">Lyase</keyword>
<evidence type="ECO:0000259" key="11">
    <source>
        <dbReference type="PROSITE" id="PS50157"/>
    </source>
</evidence>
<feature type="region of interest" description="Disordered" evidence="10">
    <location>
        <begin position="1"/>
        <end position="22"/>
    </location>
</feature>
<evidence type="ECO:0000256" key="7">
    <source>
        <dbReference type="ARBA" id="ARBA00029853"/>
    </source>
</evidence>
<dbReference type="Pfam" id="PF00096">
    <property type="entry name" value="zf-C2H2"/>
    <property type="match status" value="1"/>
</dbReference>
<dbReference type="GO" id="GO:0008270">
    <property type="term" value="F:zinc ion binding"/>
    <property type="evidence" value="ECO:0007669"/>
    <property type="project" value="UniProtKB-KW"/>
</dbReference>
<evidence type="ECO:0000256" key="1">
    <source>
        <dbReference type="ARBA" id="ARBA00001933"/>
    </source>
</evidence>
<feature type="compositionally biased region" description="Polar residues" evidence="10">
    <location>
        <begin position="463"/>
        <end position="473"/>
    </location>
</feature>
<keyword evidence="5" id="KW-0663">Pyridoxal phosphate</keyword>
<evidence type="ECO:0000256" key="8">
    <source>
        <dbReference type="PROSITE-ProRule" id="PRU00042"/>
    </source>
</evidence>
<reference evidence="12" key="1">
    <citation type="submission" date="2020-04" db="EMBL/GenBank/DDBJ databases">
        <title>Draft genome resource of the tomato pathogen Pseudocercospora fuligena.</title>
        <authorList>
            <person name="Zaccaron A."/>
        </authorList>
    </citation>
    <scope>NUCLEOTIDE SEQUENCE</scope>
    <source>
        <strain evidence="12">PF001</strain>
    </source>
</reference>
<gene>
    <name evidence="12" type="ORF">HII31_02189</name>
</gene>
<protein>
    <recommendedName>
        <fullName evidence="4">cystathionine gamma-lyase</fullName>
        <ecNumber evidence="4">4.4.1.1</ecNumber>
    </recommendedName>
    <alternativeName>
        <fullName evidence="7">Gamma-cystathionase</fullName>
    </alternativeName>
</protein>
<evidence type="ECO:0000256" key="2">
    <source>
        <dbReference type="ARBA" id="ARBA00005038"/>
    </source>
</evidence>
<feature type="coiled-coil region" evidence="9">
    <location>
        <begin position="743"/>
        <end position="770"/>
    </location>
</feature>
<feature type="compositionally biased region" description="Basic and acidic residues" evidence="10">
    <location>
        <begin position="1"/>
        <end position="11"/>
    </location>
</feature>
<dbReference type="InterPro" id="IPR000277">
    <property type="entry name" value="Cys/Met-Metab_PyrdxlP-dep_enz"/>
</dbReference>
<feature type="compositionally biased region" description="Acidic residues" evidence="10">
    <location>
        <begin position="446"/>
        <end position="462"/>
    </location>
</feature>
<dbReference type="GO" id="GO:0030170">
    <property type="term" value="F:pyridoxal phosphate binding"/>
    <property type="evidence" value="ECO:0007669"/>
    <property type="project" value="InterPro"/>
</dbReference>
<evidence type="ECO:0000256" key="9">
    <source>
        <dbReference type="SAM" id="Coils"/>
    </source>
</evidence>
<dbReference type="PROSITE" id="PS50157">
    <property type="entry name" value="ZINC_FINGER_C2H2_2"/>
    <property type="match status" value="1"/>
</dbReference>
<sequence>MTVPELNDHAPIDTPPRAPSPVHKFGTLAVHAGSPHDPVTGAVIEPISLSTTFAQRSVGVPVGDHEYTRSSNPNRWNFENSIAALEKAKYALAFASGSATTAIILQSLAAGSHVVSISDVYGGTHRYFTKVASAHGVRVTFTPSIELDIEELITPETKLIWIETPSNPTLSLTDIRLVTDVAHKSGVMVVVDNTFMSPYVQNPLDHGADIVVHSVTKYINGHSDVLMGVAAYNSDSLHERLKFLQNAIGAVPSPFDCWLAHRGAKTLHLRAREASKNAQAVAEALEASPHVIAVNYPGLNSHRQRKIAIKQHRNGMGGGMLSFRIKGGKAAADRFCEATKIFTLAESLGGIESLCEVPASMTHMGIPKESREAAGVFDDLVRISCGVEDQDDLVADIRQALEKVVVAAKITNGAVNGHSDPHFLTYLNGVLAATPLSSRYHMADTSDSDLSDPPSENEDYDDTLSTPGPSSRPSVDITHPEISEPPAKRRRTAQSSLATHSENLAPASHPHEEDDNISLSEDGYSDAEGPPEDDEYSLRDQAQTQCLWRDCEFGSARNNDELVDHVQGTHCATGGPKKTKYVCEWGECQKKTSNHPSGYALKAHMRSHTKEKPYYCSLPECDKAFTRSDALAKHMRTVHEPEAARGAEQVPAVTAKGKGGKGKLTNGSAKSASTTQDPGPTHDEDGNEVDPSPVNDNITYIPAHHPITGQPGFMIHYPPDIHFTAWESAISADQLMRLLRRQVHWAQKHSEELKQEVEELERQKREEWQLKEILLDGVMEAELADAEREGLLRDVNENVRRAMEKDVQPGKALSWTRGEPKWRRKRLQFQQANLRAGRTPTPPAMGFDGDKDPYDNYLDAQMEQYEERVRMRSMQNTPAKAKEQLTPG</sequence>
<evidence type="ECO:0000313" key="12">
    <source>
        <dbReference type="EMBL" id="KAF7196461.1"/>
    </source>
</evidence>
<dbReference type="InterPro" id="IPR015421">
    <property type="entry name" value="PyrdxlP-dep_Trfase_major"/>
</dbReference>
<dbReference type="AlphaFoldDB" id="A0A8H6RUK1"/>
<keyword evidence="6" id="KW-0028">Amino-acid biosynthesis</keyword>
<feature type="region of interest" description="Disordered" evidence="10">
    <location>
        <begin position="640"/>
        <end position="697"/>
    </location>
</feature>
<dbReference type="PANTHER" id="PTHR11808">
    <property type="entry name" value="TRANS-SULFURATION ENZYME FAMILY MEMBER"/>
    <property type="match status" value="1"/>
</dbReference>
<keyword evidence="13" id="KW-1185">Reference proteome</keyword>
<name>A0A8H6RUK1_9PEZI</name>
<dbReference type="InterPro" id="IPR015422">
    <property type="entry name" value="PyrdxlP-dep_Trfase_small"/>
</dbReference>
<keyword evidence="8" id="KW-0479">Metal-binding</keyword>
<evidence type="ECO:0000256" key="5">
    <source>
        <dbReference type="ARBA" id="ARBA00022898"/>
    </source>
</evidence>
<keyword evidence="8" id="KW-0863">Zinc-finger</keyword>
<dbReference type="PANTHER" id="PTHR11808:SF15">
    <property type="entry name" value="CYSTATHIONINE GAMMA-LYASE"/>
    <property type="match status" value="1"/>
</dbReference>
<dbReference type="GO" id="GO:0019346">
    <property type="term" value="P:transsulfuration"/>
    <property type="evidence" value="ECO:0007669"/>
    <property type="project" value="InterPro"/>
</dbReference>
<accession>A0A8H6RUK1</accession>
<evidence type="ECO:0000256" key="6">
    <source>
        <dbReference type="ARBA" id="ARBA00023192"/>
    </source>
</evidence>
<dbReference type="GO" id="GO:0005737">
    <property type="term" value="C:cytoplasm"/>
    <property type="evidence" value="ECO:0007669"/>
    <property type="project" value="TreeGrafter"/>
</dbReference>
<dbReference type="InterPro" id="IPR015424">
    <property type="entry name" value="PyrdxlP-dep_Trfase"/>
</dbReference>
<feature type="compositionally biased region" description="Polar residues" evidence="10">
    <location>
        <begin position="665"/>
        <end position="678"/>
    </location>
</feature>
<keyword evidence="9" id="KW-0175">Coiled coil</keyword>
<dbReference type="Proteomes" id="UP000660729">
    <property type="component" value="Unassembled WGS sequence"/>
</dbReference>
<comment type="cofactor">
    <cofactor evidence="1">
        <name>pyridoxal 5'-phosphate</name>
        <dbReference type="ChEBI" id="CHEBI:597326"/>
    </cofactor>
</comment>
<dbReference type="FunFam" id="3.40.640.10:FF:000043">
    <property type="entry name" value="Cystathionine gamma-lyase"/>
    <property type="match status" value="1"/>
</dbReference>
<dbReference type="Gene3D" id="3.40.640.10">
    <property type="entry name" value="Type I PLP-dependent aspartate aminotransferase-like (Major domain)"/>
    <property type="match status" value="1"/>
</dbReference>
<feature type="compositionally biased region" description="Acidic residues" evidence="10">
    <location>
        <begin position="523"/>
        <end position="535"/>
    </location>
</feature>
<dbReference type="GO" id="GO:0019343">
    <property type="term" value="P:cysteine biosynthetic process via cystathionine"/>
    <property type="evidence" value="ECO:0007669"/>
    <property type="project" value="TreeGrafter"/>
</dbReference>
<dbReference type="InterPro" id="IPR013087">
    <property type="entry name" value="Znf_C2H2_type"/>
</dbReference>
<keyword evidence="8" id="KW-0862">Zinc</keyword>
<comment type="pathway">
    <text evidence="2">Amino-acid biosynthesis; L-cysteine biosynthesis; L-cysteine from L-homocysteine and L-serine: step 2/2.</text>
</comment>
<comment type="caution">
    <text evidence="12">The sequence shown here is derived from an EMBL/GenBank/DDBJ whole genome shotgun (WGS) entry which is preliminary data.</text>
</comment>
<dbReference type="FunFam" id="3.30.160.60:FF:000201">
    <property type="entry name" value="C2H2 finger domain protein (Gli3)"/>
    <property type="match status" value="1"/>
</dbReference>
<dbReference type="EMBL" id="JABCIY010000025">
    <property type="protein sequence ID" value="KAF7196461.1"/>
    <property type="molecule type" value="Genomic_DNA"/>
</dbReference>
<feature type="domain" description="C2H2-type" evidence="11">
    <location>
        <begin position="614"/>
        <end position="644"/>
    </location>
</feature>
<comment type="similarity">
    <text evidence="3">Belongs to the trans-sulfuration enzymes family.</text>
</comment>
<dbReference type="PROSITE" id="PS00028">
    <property type="entry name" value="ZINC_FINGER_C2H2_1"/>
    <property type="match status" value="1"/>
</dbReference>
<keyword evidence="6" id="KW-0198">Cysteine biosynthesis</keyword>
<feature type="region of interest" description="Disordered" evidence="10">
    <location>
        <begin position="836"/>
        <end position="856"/>
    </location>
</feature>
<dbReference type="Gene3D" id="3.30.160.60">
    <property type="entry name" value="Classic Zinc Finger"/>
    <property type="match status" value="2"/>
</dbReference>
<feature type="region of interest" description="Disordered" evidence="10">
    <location>
        <begin position="442"/>
        <end position="540"/>
    </location>
</feature>
<dbReference type="EC" id="4.4.1.1" evidence="4"/>
<dbReference type="Gene3D" id="3.90.1150.10">
    <property type="entry name" value="Aspartate Aminotransferase, domain 1"/>
    <property type="match status" value="1"/>
</dbReference>
<dbReference type="SMART" id="SM00355">
    <property type="entry name" value="ZnF_C2H2"/>
    <property type="match status" value="3"/>
</dbReference>
<dbReference type="Pfam" id="PF01053">
    <property type="entry name" value="Cys_Met_Meta_PP"/>
    <property type="match status" value="1"/>
</dbReference>
<dbReference type="CDD" id="cd00614">
    <property type="entry name" value="CGS_like"/>
    <property type="match status" value="1"/>
</dbReference>
<dbReference type="OrthoDB" id="3512640at2759"/>
<evidence type="ECO:0000256" key="4">
    <source>
        <dbReference type="ARBA" id="ARBA00012085"/>
    </source>
</evidence>
<dbReference type="SUPFAM" id="SSF53383">
    <property type="entry name" value="PLP-dependent transferases"/>
    <property type="match status" value="1"/>
</dbReference>